<dbReference type="PANTHER" id="PTHR33877">
    <property type="entry name" value="SLL1193 PROTEIN"/>
    <property type="match status" value="1"/>
</dbReference>
<evidence type="ECO:0000313" key="3">
    <source>
        <dbReference type="Proteomes" id="UP000032452"/>
    </source>
</evidence>
<dbReference type="InterPro" id="IPR002711">
    <property type="entry name" value="HNH"/>
</dbReference>
<comment type="caution">
    <text evidence="2">The sequence shown here is derived from an EMBL/GenBank/DDBJ whole genome shotgun (WGS) entry which is preliminary data.</text>
</comment>
<keyword evidence="2" id="KW-0540">Nuclease</keyword>
<reference evidence="2 3" key="1">
    <citation type="submission" date="2015-02" db="EMBL/GenBank/DDBJ databases">
        <title>Draft genome of a novel marine cyanobacterium (Chroococcales) isolated from South Atlantic Ocean.</title>
        <authorList>
            <person name="Rigonato J."/>
            <person name="Alvarenga D.O."/>
            <person name="Branco L.H."/>
            <person name="Varani A.M."/>
            <person name="Brandini F.P."/>
            <person name="Fiore M.F."/>
        </authorList>
    </citation>
    <scope>NUCLEOTIDE SEQUENCE [LARGE SCALE GENOMIC DNA]</scope>
    <source>
        <strain evidence="2 3">CENA595</strain>
    </source>
</reference>
<dbReference type="AlphaFoldDB" id="A0A0D8ZQX9"/>
<sequence>MTVNKVVRQLVRDRAKFLCEYCHSPEWSSADLFTLEHILPQSLGGSDELDNLALACRRCNERRYNFLTGIDSESRLETPLFQPRQQVWAEHFIWTADGIKIISLTSVGRATINRLDLNDEFHNDGFIQRARDFWIRGGWHPPHEDLRCMQQS</sequence>
<dbReference type="InterPro" id="IPR003615">
    <property type="entry name" value="HNH_nuc"/>
</dbReference>
<gene>
    <name evidence="2" type="ORF">UH38_14380</name>
</gene>
<dbReference type="GO" id="GO:0004519">
    <property type="term" value="F:endonuclease activity"/>
    <property type="evidence" value="ECO:0007669"/>
    <property type="project" value="UniProtKB-KW"/>
</dbReference>
<dbReference type="OrthoDB" id="514018at2"/>
<dbReference type="CDD" id="cd00085">
    <property type="entry name" value="HNHc"/>
    <property type="match status" value="1"/>
</dbReference>
<dbReference type="SMART" id="SM00507">
    <property type="entry name" value="HNHc"/>
    <property type="match status" value="1"/>
</dbReference>
<evidence type="ECO:0000259" key="1">
    <source>
        <dbReference type="SMART" id="SM00507"/>
    </source>
</evidence>
<keyword evidence="2" id="KW-0255">Endonuclease</keyword>
<dbReference type="Pfam" id="PF01844">
    <property type="entry name" value="HNH"/>
    <property type="match status" value="1"/>
</dbReference>
<dbReference type="GO" id="GO:0003676">
    <property type="term" value="F:nucleic acid binding"/>
    <property type="evidence" value="ECO:0007669"/>
    <property type="project" value="InterPro"/>
</dbReference>
<dbReference type="InterPro" id="IPR052892">
    <property type="entry name" value="NA-targeting_endonuclease"/>
</dbReference>
<dbReference type="STRING" id="1618023.UH38_14380"/>
<dbReference type="RefSeq" id="WP_045055355.1">
    <property type="nucleotide sequence ID" value="NZ_CAWMDP010000057.1"/>
</dbReference>
<organism evidence="2 3">
    <name type="scientific">Aliterella atlantica CENA595</name>
    <dbReference type="NCBI Taxonomy" id="1618023"/>
    <lineage>
        <taxon>Bacteria</taxon>
        <taxon>Bacillati</taxon>
        <taxon>Cyanobacteriota</taxon>
        <taxon>Cyanophyceae</taxon>
        <taxon>Chroococcidiopsidales</taxon>
        <taxon>Aliterellaceae</taxon>
        <taxon>Aliterella</taxon>
    </lineage>
</organism>
<keyword evidence="3" id="KW-1185">Reference proteome</keyword>
<dbReference type="EMBL" id="JYON01000014">
    <property type="protein sequence ID" value="KJH71188.1"/>
    <property type="molecule type" value="Genomic_DNA"/>
</dbReference>
<name>A0A0D8ZQX9_9CYAN</name>
<dbReference type="PANTHER" id="PTHR33877:SF1">
    <property type="entry name" value="TYPE IV METHYL-DIRECTED RESTRICTION ENZYME ECOKMCRA"/>
    <property type="match status" value="1"/>
</dbReference>
<protein>
    <submittedName>
        <fullName evidence="2">HNH endonuclease</fullName>
    </submittedName>
</protein>
<dbReference type="Proteomes" id="UP000032452">
    <property type="component" value="Unassembled WGS sequence"/>
</dbReference>
<proteinExistence type="predicted"/>
<dbReference type="Gene3D" id="1.10.30.50">
    <property type="match status" value="1"/>
</dbReference>
<feature type="domain" description="HNH nuclease" evidence="1">
    <location>
        <begin position="6"/>
        <end position="61"/>
    </location>
</feature>
<dbReference type="PATRIC" id="fig|1618023.3.peg.4925"/>
<accession>A0A0D8ZQX9</accession>
<evidence type="ECO:0000313" key="2">
    <source>
        <dbReference type="EMBL" id="KJH71188.1"/>
    </source>
</evidence>
<dbReference type="GO" id="GO:0008270">
    <property type="term" value="F:zinc ion binding"/>
    <property type="evidence" value="ECO:0007669"/>
    <property type="project" value="InterPro"/>
</dbReference>
<keyword evidence="2" id="KW-0378">Hydrolase</keyword>